<dbReference type="RefSeq" id="WP_407639167.1">
    <property type="nucleotide sequence ID" value="NZ_FONT01000005.1"/>
</dbReference>
<dbReference type="Gene3D" id="4.10.1200.10">
    <property type="entry name" value="nitrate reductase tail"/>
    <property type="match status" value="1"/>
</dbReference>
<accession>A0A1I2E778</accession>
<feature type="domain" description="Nitrate reductase alpha subunit N-terminal" evidence="1">
    <location>
        <begin position="7"/>
        <end position="43"/>
    </location>
</feature>
<name>A0A1I2E778_9BACI</name>
<evidence type="ECO:0000313" key="3">
    <source>
        <dbReference type="Proteomes" id="UP000199516"/>
    </source>
</evidence>
<proteinExistence type="predicted"/>
<dbReference type="AlphaFoldDB" id="A0A1I2E778"/>
<dbReference type="Gene3D" id="3.40.50.12440">
    <property type="match status" value="1"/>
</dbReference>
<gene>
    <name evidence="2" type="ORF">SAMN05192532_105116</name>
</gene>
<protein>
    <submittedName>
        <fullName evidence="2">Nitrate reductase alpha subunit</fullName>
    </submittedName>
</protein>
<dbReference type="InterPro" id="IPR028189">
    <property type="entry name" value="Nitr_red_alph_N"/>
</dbReference>
<reference evidence="2 3" key="1">
    <citation type="submission" date="2016-10" db="EMBL/GenBank/DDBJ databases">
        <authorList>
            <person name="de Groot N.N."/>
        </authorList>
    </citation>
    <scope>NUCLEOTIDE SEQUENCE [LARGE SCALE GENOMIC DNA]</scope>
    <source>
        <strain evidence="2 3">DSM 23995</strain>
    </source>
</reference>
<sequence>MSKMDNKFFMRLKHLKRGERINDSWTEESPWKREWEDLYRRRWQFDKVVHSELYWVLQLENLCERRHYHDRNTTNGLSTTGSVFSEYEPRGCPRGLVFPGTYSPIRVKHPYIRSDLDELWKSELDEGKDPVSAWENIVTDPDKREQYVKANVGKAHSSPWHRDRL</sequence>
<evidence type="ECO:0000313" key="2">
    <source>
        <dbReference type="EMBL" id="SFE88110.1"/>
    </source>
</evidence>
<evidence type="ECO:0000259" key="1">
    <source>
        <dbReference type="Pfam" id="PF14710"/>
    </source>
</evidence>
<dbReference type="InterPro" id="IPR044906">
    <property type="entry name" value="Nitr_red_alph_N_sf"/>
</dbReference>
<dbReference type="EMBL" id="FONT01000005">
    <property type="protein sequence ID" value="SFE88110.1"/>
    <property type="molecule type" value="Genomic_DNA"/>
</dbReference>
<dbReference type="STRING" id="930128.SAMN05192532_105116"/>
<keyword evidence="3" id="KW-1185">Reference proteome</keyword>
<dbReference type="Pfam" id="PF14710">
    <property type="entry name" value="Nitr_red_alph_N"/>
    <property type="match status" value="1"/>
</dbReference>
<dbReference type="SUPFAM" id="SSF53706">
    <property type="entry name" value="Formate dehydrogenase/DMSO reductase, domains 1-3"/>
    <property type="match status" value="1"/>
</dbReference>
<organism evidence="2 3">
    <name type="scientific">Alteribacillus iranensis</name>
    <dbReference type="NCBI Taxonomy" id="930128"/>
    <lineage>
        <taxon>Bacteria</taxon>
        <taxon>Bacillati</taxon>
        <taxon>Bacillota</taxon>
        <taxon>Bacilli</taxon>
        <taxon>Bacillales</taxon>
        <taxon>Bacillaceae</taxon>
        <taxon>Alteribacillus</taxon>
    </lineage>
</organism>
<dbReference type="Proteomes" id="UP000199516">
    <property type="component" value="Unassembled WGS sequence"/>
</dbReference>